<evidence type="ECO:0000256" key="4">
    <source>
        <dbReference type="PROSITE-ProRule" id="PRU00125"/>
    </source>
</evidence>
<feature type="region of interest" description="Disordered" evidence="6">
    <location>
        <begin position="818"/>
        <end position="879"/>
    </location>
</feature>
<feature type="compositionally biased region" description="Basic and acidic residues" evidence="6">
    <location>
        <begin position="840"/>
        <end position="861"/>
    </location>
</feature>
<evidence type="ECO:0000256" key="1">
    <source>
        <dbReference type="ARBA" id="ARBA00022723"/>
    </source>
</evidence>
<feature type="domain" description="LIM zinc-binding" evidence="7">
    <location>
        <begin position="1248"/>
        <end position="1314"/>
    </location>
</feature>
<evidence type="ECO:0000256" key="3">
    <source>
        <dbReference type="ARBA" id="ARBA00023038"/>
    </source>
</evidence>
<feature type="region of interest" description="Disordered" evidence="6">
    <location>
        <begin position="111"/>
        <end position="230"/>
    </location>
</feature>
<keyword evidence="5" id="KW-0175">Coiled coil</keyword>
<evidence type="ECO:0000256" key="5">
    <source>
        <dbReference type="SAM" id="Coils"/>
    </source>
</evidence>
<feature type="coiled-coil region" evidence="5">
    <location>
        <begin position="53"/>
        <end position="80"/>
    </location>
</feature>
<dbReference type="InterPro" id="IPR031865">
    <property type="entry name" value="DUF4757"/>
</dbReference>
<evidence type="ECO:0000313" key="8">
    <source>
        <dbReference type="EMBL" id="KAK9723235.1"/>
    </source>
</evidence>
<keyword evidence="1 4" id="KW-0479">Metal-binding</keyword>
<dbReference type="SMART" id="SM00132">
    <property type="entry name" value="LIM"/>
    <property type="match status" value="1"/>
</dbReference>
<feature type="compositionally biased region" description="Basic and acidic residues" evidence="6">
    <location>
        <begin position="560"/>
        <end position="569"/>
    </location>
</feature>
<dbReference type="GO" id="GO:0051893">
    <property type="term" value="P:regulation of focal adhesion assembly"/>
    <property type="evidence" value="ECO:0007669"/>
    <property type="project" value="TreeGrafter"/>
</dbReference>
<dbReference type="PANTHER" id="PTHR15551:SF3">
    <property type="entry name" value="LIM AND CALPONIN HOMOLOGY DOMAINS-CONTAINING PROTEIN 1"/>
    <property type="match status" value="1"/>
</dbReference>
<keyword evidence="3 4" id="KW-0440">LIM domain</keyword>
<protein>
    <submittedName>
        <fullName evidence="8">LIM domain</fullName>
    </submittedName>
</protein>
<comment type="caution">
    <text evidence="8">The sequence shown here is derived from an EMBL/GenBank/DDBJ whole genome shotgun (WGS) entry which is preliminary data.</text>
</comment>
<dbReference type="InterPro" id="IPR001781">
    <property type="entry name" value="Znf_LIM"/>
</dbReference>
<feature type="compositionally biased region" description="Polar residues" evidence="6">
    <location>
        <begin position="188"/>
        <end position="197"/>
    </location>
</feature>
<feature type="compositionally biased region" description="Polar residues" evidence="6">
    <location>
        <begin position="862"/>
        <end position="872"/>
    </location>
</feature>
<dbReference type="CDD" id="cd08368">
    <property type="entry name" value="LIM"/>
    <property type="match status" value="1"/>
</dbReference>
<feature type="region of interest" description="Disordered" evidence="6">
    <location>
        <begin position="631"/>
        <end position="654"/>
    </location>
</feature>
<keyword evidence="2 4" id="KW-0862">Zinc</keyword>
<gene>
    <name evidence="8" type="ORF">QE152_g19363</name>
</gene>
<feature type="region of interest" description="Disordered" evidence="6">
    <location>
        <begin position="549"/>
        <end position="569"/>
    </location>
</feature>
<dbReference type="GO" id="GO:0051496">
    <property type="term" value="P:positive regulation of stress fiber assembly"/>
    <property type="evidence" value="ECO:0007669"/>
    <property type="project" value="TreeGrafter"/>
</dbReference>
<feature type="region of interest" description="Disordered" evidence="6">
    <location>
        <begin position="693"/>
        <end position="719"/>
    </location>
</feature>
<dbReference type="GO" id="GO:0001725">
    <property type="term" value="C:stress fiber"/>
    <property type="evidence" value="ECO:0007669"/>
    <property type="project" value="TreeGrafter"/>
</dbReference>
<dbReference type="EMBL" id="JASPKY010000182">
    <property type="protein sequence ID" value="KAK9723235.1"/>
    <property type="molecule type" value="Genomic_DNA"/>
</dbReference>
<evidence type="ECO:0000313" key="9">
    <source>
        <dbReference type="Proteomes" id="UP001458880"/>
    </source>
</evidence>
<feature type="compositionally biased region" description="Polar residues" evidence="6">
    <location>
        <begin position="158"/>
        <end position="167"/>
    </location>
</feature>
<dbReference type="Pfam" id="PF15949">
    <property type="entry name" value="DUF4757"/>
    <property type="match status" value="1"/>
</dbReference>
<dbReference type="Gene3D" id="2.10.110.10">
    <property type="entry name" value="Cysteine Rich Protein"/>
    <property type="match status" value="1"/>
</dbReference>
<proteinExistence type="predicted"/>
<dbReference type="PANTHER" id="PTHR15551">
    <property type="entry name" value="LIM DOMAIN ONLY 7"/>
    <property type="match status" value="1"/>
</dbReference>
<evidence type="ECO:0000256" key="2">
    <source>
        <dbReference type="ARBA" id="ARBA00022833"/>
    </source>
</evidence>
<reference evidence="8 9" key="1">
    <citation type="journal article" date="2024" name="BMC Genomics">
        <title>De novo assembly and annotation of Popillia japonica's genome with initial clues to its potential as an invasive pest.</title>
        <authorList>
            <person name="Cucini C."/>
            <person name="Boschi S."/>
            <person name="Funari R."/>
            <person name="Cardaioli E."/>
            <person name="Iannotti N."/>
            <person name="Marturano G."/>
            <person name="Paoli F."/>
            <person name="Bruttini M."/>
            <person name="Carapelli A."/>
            <person name="Frati F."/>
            <person name="Nardi F."/>
        </authorList>
    </citation>
    <scope>NUCLEOTIDE SEQUENCE [LARGE SCALE GENOMIC DNA]</scope>
    <source>
        <strain evidence="8">DMR45628</strain>
    </source>
</reference>
<feature type="coiled-coil region" evidence="5">
    <location>
        <begin position="903"/>
        <end position="931"/>
    </location>
</feature>
<organism evidence="8 9">
    <name type="scientific">Popillia japonica</name>
    <name type="common">Japanese beetle</name>
    <dbReference type="NCBI Taxonomy" id="7064"/>
    <lineage>
        <taxon>Eukaryota</taxon>
        <taxon>Metazoa</taxon>
        <taxon>Ecdysozoa</taxon>
        <taxon>Arthropoda</taxon>
        <taxon>Hexapoda</taxon>
        <taxon>Insecta</taxon>
        <taxon>Pterygota</taxon>
        <taxon>Neoptera</taxon>
        <taxon>Endopterygota</taxon>
        <taxon>Coleoptera</taxon>
        <taxon>Polyphaga</taxon>
        <taxon>Scarabaeiformia</taxon>
        <taxon>Scarabaeidae</taxon>
        <taxon>Rutelinae</taxon>
        <taxon>Popillia</taxon>
    </lineage>
</organism>
<name>A0AAW1KSG6_POPJA</name>
<dbReference type="PROSITE" id="PS50023">
    <property type="entry name" value="LIM_DOMAIN_2"/>
    <property type="match status" value="1"/>
</dbReference>
<dbReference type="PROSITE" id="PS00478">
    <property type="entry name" value="LIM_DOMAIN_1"/>
    <property type="match status" value="1"/>
</dbReference>
<evidence type="ECO:0000256" key="6">
    <source>
        <dbReference type="SAM" id="MobiDB-lite"/>
    </source>
</evidence>
<dbReference type="GO" id="GO:0032034">
    <property type="term" value="F:myosin II head/neck binding"/>
    <property type="evidence" value="ECO:0007669"/>
    <property type="project" value="TreeGrafter"/>
</dbReference>
<dbReference type="Proteomes" id="UP001458880">
    <property type="component" value="Unassembled WGS sequence"/>
</dbReference>
<dbReference type="GO" id="GO:0046872">
    <property type="term" value="F:metal ion binding"/>
    <property type="evidence" value="ECO:0007669"/>
    <property type="project" value="UniProtKB-KW"/>
</dbReference>
<keyword evidence="9" id="KW-1185">Reference proteome</keyword>
<sequence>MDPQHKDADADKKNYNTEYLPTKCRVTKPPPPKPATNPLQFVKVAPCPLFQKAQEQIKKVEEIKVMRKEVRDEAEDWQQVSYLDNLDNWKSSRRKRQEHIIERVVEVKKLEQEETQRGRKKNKTFSEMMEERSRGRHKFNIPIYNDDDTNDLSDYGIGSSSSKTNSIKDVDTDDNSSVLDEKDDFNKDNLSASNQSQSEDELNTKPPASNDSRSLDFPKDCNNGNTQTKPNIYTTNMYTNLIKSSYTTTSIKTPTRTTYDSILNSTSTEINLLEKPQYTYEGAIQDYRTRIRSKINIDESIFNKPYECKNKDSDVQNIVPKGNIFKRKEIFEVENRNDTNLEATRRLSEDFANSQSIKERLQSLEKCTDQALKNSDKKMNQIGSVKTRLQNFNKQNEADTKNNNNNKPLSSDLPINNKISYYLLDKSNSTSKFEAKKNSIEVFDRSSSPETEMYMNKLNMFNRDLDNLMYGKSIHSIDNDLDDFVRSSNYPPSTSSTEVMALSSDRDDSGIHTADVSCSVSQADEPFEDTDLSSTIPICIEKLTIVKENESLEQEDEPEDTNKEVESKDSLDINVNSIDNQSNENETITTDLSNNNLDLYDINYLKEITEDILEFERKDCTYNIANPTSISIEANSQPPTLTEPPTSPEKPDRKPVIYENVKISPYENVEIKTSDITFPMDFIASDIFGNPISPGKLEPPKVKPPPPPPQEIYDGDGNFKRMNSTKRIKKEIQIKRSSFLGLSEPTDDQIDPEIPIDKPPDINSFLQKESRMEKSMYKKLQGSREGGFSEVESQDSGLEIERGRLSSDTWCSSLIDSSTPIHERQDSEQTNSFTSEEDEITKKEREIIELVEKEEKSRDSDYSSQTTLSPVNNKHDDMNSYNNIGNKFDRAYYTPRSGYGNNLDTSDTEMMRVEQELLQLEREEMERKRDNLLFGNCAKIRQNRHSLENICDVSGYSGYNDSVGYRKSMPELQHIPIEYRKSLPDVPNYKPAPEIDFQYRKSMPDIQHAYTRSMTDYCNNIGQPDVRSRLIDHRKSMPELQQEMQRTGFRSPPPIVRQQPIIPAKPLRVLTTEQQDKDRLNSEPELMQTTNKHVRPLTRHSLHVLSAVPRPRHLPNDNWIQQKPNAEPKNYNQHWLYQEAEFRRISEQENAAAIQNRNWQPRSDKHIPDSVIQSLTQRVQNRGVITDRNPPALRNIRPENSSNKDYTQHPYLGHHPPQTLGHALPLSHPPSVQIEDTQDKMLSVSGKKKCSNCGNELGRGAAMIIESLCLFYHMECFKCCVCHMRLGDGLMGTDVRVRNQKLHCHNCYSSEDGVKFSCV</sequence>
<evidence type="ECO:0000259" key="7">
    <source>
        <dbReference type="PROSITE" id="PS50023"/>
    </source>
</evidence>
<accession>A0AAW1KSG6</accession>